<dbReference type="Proteomes" id="UP000824037">
    <property type="component" value="Unassembled WGS sequence"/>
</dbReference>
<dbReference type="InterPro" id="IPR029058">
    <property type="entry name" value="AB_hydrolase_fold"/>
</dbReference>
<protein>
    <submittedName>
        <fullName evidence="2">Alpha/beta hydrolase</fullName>
    </submittedName>
</protein>
<accession>A0A9D2EAK3</accession>
<reference evidence="2" key="2">
    <citation type="submission" date="2021-04" db="EMBL/GenBank/DDBJ databases">
        <authorList>
            <person name="Gilroy R."/>
        </authorList>
    </citation>
    <scope>NUCLEOTIDE SEQUENCE</scope>
    <source>
        <strain evidence="2">ChiGjej4B4-7305</strain>
    </source>
</reference>
<evidence type="ECO:0000259" key="1">
    <source>
        <dbReference type="Pfam" id="PF12146"/>
    </source>
</evidence>
<dbReference type="PANTHER" id="PTHR43798:SF33">
    <property type="entry name" value="HYDROLASE, PUTATIVE (AFU_ORTHOLOGUE AFUA_2G14860)-RELATED"/>
    <property type="match status" value="1"/>
</dbReference>
<dbReference type="InterPro" id="IPR050266">
    <property type="entry name" value="AB_hydrolase_sf"/>
</dbReference>
<dbReference type="AlphaFoldDB" id="A0A9D2EAK3"/>
<dbReference type="InterPro" id="IPR022742">
    <property type="entry name" value="Hydrolase_4"/>
</dbReference>
<feature type="domain" description="Serine aminopeptidase S33" evidence="1">
    <location>
        <begin position="49"/>
        <end position="298"/>
    </location>
</feature>
<dbReference type="SUPFAM" id="SSF53474">
    <property type="entry name" value="alpha/beta-Hydrolases"/>
    <property type="match status" value="1"/>
</dbReference>
<gene>
    <name evidence="2" type="ORF">H9815_00730</name>
</gene>
<proteinExistence type="predicted"/>
<sequence length="324" mass="35636">MTEDVLGPGWVARTLPLAPDGIGRAHARRTDAGPDPVATLVHREDAGHRERAVLYVHGFTDYFFQADHADAWTARGYDFYAVDLRDYGRSIRPGRTPGWVTDLTTYDEELDAALAAMREHGYHQVVVLGHSTGGLITALYLDRHPGAVDALVLNSPWLDLNAGWLSRVVLTRVLDAVAMRVPRLRVSTLGEAYGRSLHTSTGGDWDYDLDWKPMLDVPVYAAWLRAIRRGHAQIGRGLDLDLPVLVCTSGRSGHRTRPSAADLAGADCVLDVAHMHTRGRRLGPDVHLATIDGGRHDLALSTPPARRAYEEAVFGWLARRLPGD</sequence>
<keyword evidence="2" id="KW-0378">Hydrolase</keyword>
<evidence type="ECO:0000313" key="3">
    <source>
        <dbReference type="Proteomes" id="UP000824037"/>
    </source>
</evidence>
<dbReference type="Gene3D" id="3.40.50.1820">
    <property type="entry name" value="alpha/beta hydrolase"/>
    <property type="match status" value="1"/>
</dbReference>
<organism evidence="2 3">
    <name type="scientific">Candidatus Ruania gallistercoris</name>
    <dbReference type="NCBI Taxonomy" id="2838746"/>
    <lineage>
        <taxon>Bacteria</taxon>
        <taxon>Bacillati</taxon>
        <taxon>Actinomycetota</taxon>
        <taxon>Actinomycetes</taxon>
        <taxon>Micrococcales</taxon>
        <taxon>Ruaniaceae</taxon>
        <taxon>Ruania</taxon>
    </lineage>
</organism>
<comment type="caution">
    <text evidence="2">The sequence shown here is derived from an EMBL/GenBank/DDBJ whole genome shotgun (WGS) entry which is preliminary data.</text>
</comment>
<reference evidence="2" key="1">
    <citation type="journal article" date="2021" name="PeerJ">
        <title>Extensive microbial diversity within the chicken gut microbiome revealed by metagenomics and culture.</title>
        <authorList>
            <person name="Gilroy R."/>
            <person name="Ravi A."/>
            <person name="Getino M."/>
            <person name="Pursley I."/>
            <person name="Horton D.L."/>
            <person name="Alikhan N.F."/>
            <person name="Baker D."/>
            <person name="Gharbi K."/>
            <person name="Hall N."/>
            <person name="Watson M."/>
            <person name="Adriaenssens E.M."/>
            <person name="Foster-Nyarko E."/>
            <person name="Jarju S."/>
            <person name="Secka A."/>
            <person name="Antonio M."/>
            <person name="Oren A."/>
            <person name="Chaudhuri R.R."/>
            <person name="La Ragione R."/>
            <person name="Hildebrand F."/>
            <person name="Pallen M.J."/>
        </authorList>
    </citation>
    <scope>NUCLEOTIDE SEQUENCE</scope>
    <source>
        <strain evidence="2">ChiGjej4B4-7305</strain>
    </source>
</reference>
<name>A0A9D2EAK3_9MICO</name>
<dbReference type="GO" id="GO:0016787">
    <property type="term" value="F:hydrolase activity"/>
    <property type="evidence" value="ECO:0007669"/>
    <property type="project" value="UniProtKB-KW"/>
</dbReference>
<dbReference type="PANTHER" id="PTHR43798">
    <property type="entry name" value="MONOACYLGLYCEROL LIPASE"/>
    <property type="match status" value="1"/>
</dbReference>
<dbReference type="GO" id="GO:0016020">
    <property type="term" value="C:membrane"/>
    <property type="evidence" value="ECO:0007669"/>
    <property type="project" value="TreeGrafter"/>
</dbReference>
<dbReference type="EMBL" id="DXBY01000015">
    <property type="protein sequence ID" value="HIZ34273.1"/>
    <property type="molecule type" value="Genomic_DNA"/>
</dbReference>
<evidence type="ECO:0000313" key="2">
    <source>
        <dbReference type="EMBL" id="HIZ34273.1"/>
    </source>
</evidence>
<dbReference type="Pfam" id="PF12146">
    <property type="entry name" value="Hydrolase_4"/>
    <property type="match status" value="1"/>
</dbReference>